<feature type="binding site" evidence="19">
    <location>
        <begin position="95"/>
        <end position="99"/>
    </location>
    <ligand>
        <name>NAD(+)</name>
        <dbReference type="ChEBI" id="CHEBI:57540"/>
    </ligand>
</feature>
<evidence type="ECO:0000256" key="13">
    <source>
        <dbReference type="ARBA" id="ARBA00022741"/>
    </source>
</evidence>
<keyword evidence="12 19" id="KW-0479">Metal-binding</keyword>
<evidence type="ECO:0000256" key="10">
    <source>
        <dbReference type="ARBA" id="ARBA00022490"/>
    </source>
</evidence>
<dbReference type="GO" id="GO:0009073">
    <property type="term" value="P:aromatic amino acid family biosynthetic process"/>
    <property type="evidence" value="ECO:0007669"/>
    <property type="project" value="UniProtKB-KW"/>
</dbReference>
<feature type="domain" description="3-dehydroquinate synthase C-terminal" evidence="21">
    <location>
        <begin position="171"/>
        <end position="310"/>
    </location>
</feature>
<evidence type="ECO:0000256" key="9">
    <source>
        <dbReference type="ARBA" id="ARBA00017684"/>
    </source>
</evidence>
<keyword evidence="23" id="KW-1185">Reference proteome</keyword>
<dbReference type="InterPro" id="IPR030963">
    <property type="entry name" value="DHQ_synth_fam"/>
</dbReference>
<keyword evidence="15 19" id="KW-0520">NAD</keyword>
<keyword evidence="10 19" id="KW-0963">Cytoplasm</keyword>
<comment type="function">
    <text evidence="4 19">Catalyzes the conversion of 3-deoxy-D-arabino-heptulosonate 7-phosphate (DAHP) to dehydroquinate (DHQ).</text>
</comment>
<evidence type="ECO:0000256" key="6">
    <source>
        <dbReference type="ARBA" id="ARBA00004661"/>
    </source>
</evidence>
<comment type="cofactor">
    <cofactor evidence="3">
        <name>Zn(2+)</name>
        <dbReference type="ChEBI" id="CHEBI:29105"/>
    </cofactor>
</comment>
<dbReference type="Pfam" id="PF24621">
    <property type="entry name" value="DHQS_C"/>
    <property type="match status" value="1"/>
</dbReference>
<dbReference type="PANTHER" id="PTHR43622:SF7">
    <property type="entry name" value="3-DEHYDROQUINATE SYNTHASE, CHLOROPLASTIC"/>
    <property type="match status" value="1"/>
</dbReference>
<dbReference type="CDD" id="cd08195">
    <property type="entry name" value="DHQS"/>
    <property type="match status" value="1"/>
</dbReference>
<keyword evidence="11 19" id="KW-0028">Amino-acid biosynthesis</keyword>
<evidence type="ECO:0000313" key="22">
    <source>
        <dbReference type="EMBL" id="ADG93206.1"/>
    </source>
</evidence>
<feature type="binding site" evidence="19">
    <location>
        <position position="250"/>
    </location>
    <ligand>
        <name>Zn(2+)</name>
        <dbReference type="ChEBI" id="CHEBI:29105"/>
    </ligand>
</feature>
<evidence type="ECO:0000256" key="17">
    <source>
        <dbReference type="ARBA" id="ARBA00023239"/>
    </source>
</evidence>
<dbReference type="Gene3D" id="3.40.50.1970">
    <property type="match status" value="1"/>
</dbReference>
<reference evidence="22 23" key="1">
    <citation type="journal article" date="2010" name="Stand. Genomic Sci.">
        <title>Complete genome sequence of Arcobacter nitrofigilis type strain (CI).</title>
        <authorList>
            <person name="Pati A."/>
            <person name="Gronow S."/>
            <person name="Lapidus A."/>
            <person name="Copeland A."/>
            <person name="Glavina Del Rio T."/>
            <person name="Nolan M."/>
            <person name="Lucas S."/>
            <person name="Tice H."/>
            <person name="Cheng J.F."/>
            <person name="Han C."/>
            <person name="Chertkov O."/>
            <person name="Bruce D."/>
            <person name="Tapia R."/>
            <person name="Goodwin L."/>
            <person name="Pitluck S."/>
            <person name="Liolios K."/>
            <person name="Ivanova N."/>
            <person name="Mavromatis K."/>
            <person name="Chen A."/>
            <person name="Palaniappan K."/>
            <person name="Land M."/>
            <person name="Hauser L."/>
            <person name="Chang Y.J."/>
            <person name="Jeffries C.D."/>
            <person name="Detter J.C."/>
            <person name="Rohde M."/>
            <person name="Goker M."/>
            <person name="Bristow J."/>
            <person name="Eisen J.A."/>
            <person name="Markowitz V."/>
            <person name="Hugenholtz P."/>
            <person name="Klenk H.P."/>
            <person name="Kyrpides N.C."/>
        </authorList>
    </citation>
    <scope>NUCLEOTIDE SEQUENCE [LARGE SCALE GENOMIC DNA]</scope>
    <source>
        <strain evidence="23">ATCC 33309 / DSM 7299 / CCUG 15893 / LMG 7604 / NCTC 12251 / CI</strain>
    </source>
</reference>
<keyword evidence="14 19" id="KW-0862">Zinc</keyword>
<dbReference type="EMBL" id="CP001999">
    <property type="protein sequence ID" value="ADG93206.1"/>
    <property type="molecule type" value="Genomic_DNA"/>
</dbReference>
<dbReference type="RefSeq" id="WP_013135351.1">
    <property type="nucleotide sequence ID" value="NC_014166.1"/>
</dbReference>
<dbReference type="STRING" id="572480.Arnit_1551"/>
<dbReference type="Pfam" id="PF01761">
    <property type="entry name" value="DHQ_synthase"/>
    <property type="match status" value="1"/>
</dbReference>
<dbReference type="Proteomes" id="UP000000939">
    <property type="component" value="Chromosome"/>
</dbReference>
<dbReference type="GO" id="GO:0005737">
    <property type="term" value="C:cytoplasm"/>
    <property type="evidence" value="ECO:0007669"/>
    <property type="project" value="UniProtKB-SubCell"/>
</dbReference>
<comment type="subcellular location">
    <subcellularLocation>
        <location evidence="5 19">Cytoplasm</location>
    </subcellularLocation>
</comment>
<dbReference type="Gene3D" id="1.20.1090.10">
    <property type="entry name" value="Dehydroquinate synthase-like - alpha domain"/>
    <property type="match status" value="1"/>
</dbReference>
<dbReference type="EC" id="4.2.3.4" evidence="8 19"/>
<dbReference type="eggNOG" id="COG0337">
    <property type="taxonomic scope" value="Bacteria"/>
</dbReference>
<comment type="cofactor">
    <cofactor evidence="2 19">
        <name>NAD(+)</name>
        <dbReference type="ChEBI" id="CHEBI:57540"/>
    </cofactor>
</comment>
<evidence type="ECO:0000256" key="14">
    <source>
        <dbReference type="ARBA" id="ARBA00022833"/>
    </source>
</evidence>
<dbReference type="GO" id="GO:0046872">
    <property type="term" value="F:metal ion binding"/>
    <property type="evidence" value="ECO:0007669"/>
    <property type="project" value="UniProtKB-KW"/>
</dbReference>
<keyword evidence="13 19" id="KW-0547">Nucleotide-binding</keyword>
<evidence type="ECO:0000256" key="7">
    <source>
        <dbReference type="ARBA" id="ARBA00005412"/>
    </source>
</evidence>
<dbReference type="InterPro" id="IPR016037">
    <property type="entry name" value="DHQ_synth_AroB"/>
</dbReference>
<comment type="similarity">
    <text evidence="7 19">Belongs to the sugar phosphate cyclases superfamily. Dehydroquinate synthase family.</text>
</comment>
<keyword evidence="16 19" id="KW-0057">Aromatic amino acid biosynthesis</keyword>
<dbReference type="SUPFAM" id="SSF56796">
    <property type="entry name" value="Dehydroquinate synthase-like"/>
    <property type="match status" value="1"/>
</dbReference>
<dbReference type="KEGG" id="ant:Arnit_1551"/>
<evidence type="ECO:0000256" key="5">
    <source>
        <dbReference type="ARBA" id="ARBA00004496"/>
    </source>
</evidence>
<evidence type="ECO:0000256" key="15">
    <source>
        <dbReference type="ARBA" id="ARBA00023027"/>
    </source>
</evidence>
<accession>D5V639</accession>
<feature type="binding site" evidence="19">
    <location>
        <begin position="61"/>
        <end position="66"/>
    </location>
    <ligand>
        <name>NAD(+)</name>
        <dbReference type="ChEBI" id="CHEBI:57540"/>
    </ligand>
</feature>
<comment type="pathway">
    <text evidence="6 19">Metabolic intermediate biosynthesis; chorismate biosynthesis; chorismate from D-erythrose 4-phosphate and phosphoenolpyruvate: step 2/7.</text>
</comment>
<dbReference type="InterPro" id="IPR050071">
    <property type="entry name" value="Dehydroquinate_synthase"/>
</dbReference>
<feature type="binding site" evidence="19">
    <location>
        <position position="233"/>
    </location>
    <ligand>
        <name>Zn(2+)</name>
        <dbReference type="ChEBI" id="CHEBI:29105"/>
    </ligand>
</feature>
<evidence type="ECO:0000256" key="11">
    <source>
        <dbReference type="ARBA" id="ARBA00022605"/>
    </source>
</evidence>
<evidence type="ECO:0000256" key="19">
    <source>
        <dbReference type="HAMAP-Rule" id="MF_00110"/>
    </source>
</evidence>
<evidence type="ECO:0000256" key="1">
    <source>
        <dbReference type="ARBA" id="ARBA00001393"/>
    </source>
</evidence>
<keyword evidence="17 19" id="KW-0456">Lyase</keyword>
<dbReference type="UniPathway" id="UPA00053">
    <property type="reaction ID" value="UER00085"/>
</dbReference>
<dbReference type="InterPro" id="IPR056179">
    <property type="entry name" value="DHQS_C"/>
</dbReference>
<feature type="binding site" evidence="19">
    <location>
        <begin position="159"/>
        <end position="162"/>
    </location>
    <ligand>
        <name>NAD(+)</name>
        <dbReference type="ChEBI" id="CHEBI:57540"/>
    </ligand>
</feature>
<dbReference type="NCBIfam" id="TIGR01357">
    <property type="entry name" value="aroB"/>
    <property type="match status" value="1"/>
</dbReference>
<protein>
    <recommendedName>
        <fullName evidence="9 19">3-dehydroquinate synthase</fullName>
        <shortName evidence="19">DHQS</shortName>
        <ecNumber evidence="8 19">4.2.3.4</ecNumber>
    </recommendedName>
</protein>
<evidence type="ECO:0000256" key="18">
    <source>
        <dbReference type="ARBA" id="ARBA00023285"/>
    </source>
</evidence>
<evidence type="ECO:0000256" key="3">
    <source>
        <dbReference type="ARBA" id="ARBA00001947"/>
    </source>
</evidence>
<dbReference type="OrthoDB" id="9806583at2"/>
<feature type="binding site" evidence="19">
    <location>
        <begin position="119"/>
        <end position="120"/>
    </location>
    <ligand>
        <name>NAD(+)</name>
        <dbReference type="ChEBI" id="CHEBI:57540"/>
    </ligand>
</feature>
<feature type="binding site" evidence="19">
    <location>
        <position position="141"/>
    </location>
    <ligand>
        <name>NAD(+)</name>
        <dbReference type="ChEBI" id="CHEBI:57540"/>
    </ligand>
</feature>
<comment type="catalytic activity">
    <reaction evidence="1 19">
        <text>7-phospho-2-dehydro-3-deoxy-D-arabino-heptonate = 3-dehydroquinate + phosphate</text>
        <dbReference type="Rhea" id="RHEA:21968"/>
        <dbReference type="ChEBI" id="CHEBI:32364"/>
        <dbReference type="ChEBI" id="CHEBI:43474"/>
        <dbReference type="ChEBI" id="CHEBI:58394"/>
        <dbReference type="EC" id="4.2.3.4"/>
    </reaction>
</comment>
<feature type="binding site" evidence="19">
    <location>
        <position position="174"/>
    </location>
    <ligand>
        <name>Zn(2+)</name>
        <dbReference type="ChEBI" id="CHEBI:29105"/>
    </ligand>
</feature>
<sequence length="344" mass="38718">MIVNIKLPNNISYDITIDELKELTFDRKVVVVTNPTVSGYHLEYLKNKIKCGNLSIVTIPDGEEYKNMETIDMILNHCFENRLNRKSLLIAFGGGVIGDMTGFCAAIYQRGIDFIQVPTTLLSQVDASVGGKTGVNNKFGKNLIGAFHQPRAVYIDPYFLTTLPPREFSAGIAEIVKMAVTFNKEFFEWIEQNDLTDVENIKVAIKKSVETKAWVVSQDEKENGIRAALNYGHTFGHVVENETNYSKYLHGEAVGIGMIMANEVAKKIGLMSEEDTLRVKNVLEKYDIPTTYKISDVEDFYEHFFLDKKSLDDKIKFILPVGIGDCKITDEVSKTDVIEVLKGF</sequence>
<comment type="cofactor">
    <cofactor evidence="19">
        <name>Co(2+)</name>
        <dbReference type="ChEBI" id="CHEBI:48828"/>
    </cofactor>
    <cofactor evidence="19">
        <name>Zn(2+)</name>
        <dbReference type="ChEBI" id="CHEBI:29105"/>
    </cofactor>
    <text evidence="19">Binds 1 divalent metal cation per subunit. Can use either Co(2+) or Zn(2+).</text>
</comment>
<evidence type="ECO:0000256" key="8">
    <source>
        <dbReference type="ARBA" id="ARBA00013031"/>
    </source>
</evidence>
<keyword evidence="18 19" id="KW-0170">Cobalt</keyword>
<feature type="domain" description="3-dehydroquinate synthase N-terminal" evidence="20">
    <location>
        <begin position="57"/>
        <end position="169"/>
    </location>
</feature>
<evidence type="ECO:0000256" key="16">
    <source>
        <dbReference type="ARBA" id="ARBA00023141"/>
    </source>
</evidence>
<feature type="binding site" evidence="19">
    <location>
        <position position="132"/>
    </location>
    <ligand>
        <name>NAD(+)</name>
        <dbReference type="ChEBI" id="CHEBI:57540"/>
    </ligand>
</feature>
<dbReference type="FunFam" id="3.40.50.1970:FF:000007">
    <property type="entry name" value="Pentafunctional AROM polypeptide"/>
    <property type="match status" value="1"/>
</dbReference>
<dbReference type="PIRSF" id="PIRSF001455">
    <property type="entry name" value="DHQ_synth"/>
    <property type="match status" value="1"/>
</dbReference>
<dbReference type="GO" id="GO:0009423">
    <property type="term" value="P:chorismate biosynthetic process"/>
    <property type="evidence" value="ECO:0007669"/>
    <property type="project" value="UniProtKB-UniRule"/>
</dbReference>
<dbReference type="GO" id="GO:0008652">
    <property type="term" value="P:amino acid biosynthetic process"/>
    <property type="evidence" value="ECO:0007669"/>
    <property type="project" value="UniProtKB-KW"/>
</dbReference>
<proteinExistence type="inferred from homology"/>
<dbReference type="HOGENOM" id="CLU_001201_0_2_7"/>
<evidence type="ECO:0000256" key="2">
    <source>
        <dbReference type="ARBA" id="ARBA00001911"/>
    </source>
</evidence>
<evidence type="ECO:0000313" key="23">
    <source>
        <dbReference type="Proteomes" id="UP000000939"/>
    </source>
</evidence>
<dbReference type="GO" id="GO:0000166">
    <property type="term" value="F:nucleotide binding"/>
    <property type="evidence" value="ECO:0007669"/>
    <property type="project" value="UniProtKB-KW"/>
</dbReference>
<dbReference type="InterPro" id="IPR030960">
    <property type="entry name" value="DHQS/DOIS_N"/>
</dbReference>
<evidence type="ECO:0000256" key="12">
    <source>
        <dbReference type="ARBA" id="ARBA00022723"/>
    </source>
</evidence>
<evidence type="ECO:0000259" key="20">
    <source>
        <dbReference type="Pfam" id="PF01761"/>
    </source>
</evidence>
<dbReference type="HAMAP" id="MF_00110">
    <property type="entry name" value="DHQ_synthase"/>
    <property type="match status" value="1"/>
</dbReference>
<evidence type="ECO:0000259" key="21">
    <source>
        <dbReference type="Pfam" id="PF24621"/>
    </source>
</evidence>
<organism evidence="22 23">
    <name type="scientific">Arcobacter nitrofigilis (strain ATCC 33309 / DSM 7299 / CCUG 15893 / LMG 7604 / NCTC 12251 / CI)</name>
    <name type="common">Campylobacter nitrofigilis</name>
    <dbReference type="NCBI Taxonomy" id="572480"/>
    <lineage>
        <taxon>Bacteria</taxon>
        <taxon>Pseudomonadati</taxon>
        <taxon>Campylobacterota</taxon>
        <taxon>Epsilonproteobacteria</taxon>
        <taxon>Campylobacterales</taxon>
        <taxon>Arcobacteraceae</taxon>
        <taxon>Arcobacter</taxon>
    </lineage>
</organism>
<name>D5V639_ARCNC</name>
<evidence type="ECO:0000256" key="4">
    <source>
        <dbReference type="ARBA" id="ARBA00003485"/>
    </source>
</evidence>
<dbReference type="PANTHER" id="PTHR43622">
    <property type="entry name" value="3-DEHYDROQUINATE SYNTHASE"/>
    <property type="match status" value="1"/>
</dbReference>
<dbReference type="AlphaFoldDB" id="D5V639"/>
<dbReference type="GO" id="GO:0003856">
    <property type="term" value="F:3-dehydroquinate synthase activity"/>
    <property type="evidence" value="ECO:0007669"/>
    <property type="project" value="UniProtKB-UniRule"/>
</dbReference>
<gene>
    <name evidence="19" type="primary">aroB</name>
    <name evidence="22" type="ordered locus">Arnit_1551</name>
</gene>